<reference evidence="2" key="1">
    <citation type="submission" date="2022-04" db="EMBL/GenBank/DDBJ databases">
        <title>Halocatena sp. nov., isolated from a salt lake.</title>
        <authorList>
            <person name="Cui H.-L."/>
        </authorList>
    </citation>
    <scope>NUCLEOTIDE SEQUENCE</scope>
    <source>
        <strain evidence="2">AD-1</strain>
    </source>
</reference>
<keyword evidence="3" id="KW-1185">Reference proteome</keyword>
<feature type="compositionally biased region" description="Low complexity" evidence="1">
    <location>
        <begin position="31"/>
        <end position="69"/>
    </location>
</feature>
<dbReference type="GeneID" id="71926987"/>
<evidence type="ECO:0000256" key="1">
    <source>
        <dbReference type="SAM" id="MobiDB-lite"/>
    </source>
</evidence>
<dbReference type="RefSeq" id="WP_247994095.1">
    <property type="nucleotide sequence ID" value="NZ_CP096019.1"/>
</dbReference>
<organism evidence="2 3">
    <name type="scientific">Halocatena salina</name>
    <dbReference type="NCBI Taxonomy" id="2934340"/>
    <lineage>
        <taxon>Archaea</taxon>
        <taxon>Methanobacteriati</taxon>
        <taxon>Methanobacteriota</taxon>
        <taxon>Stenosarchaea group</taxon>
        <taxon>Halobacteria</taxon>
        <taxon>Halobacteriales</taxon>
        <taxon>Natronomonadaceae</taxon>
        <taxon>Halocatena</taxon>
    </lineage>
</organism>
<sequence>MNRRRVLVGLTAGLSSLAGCGTYFDIDGNDTATRSPTTTVTETARTTASNTPVPTATATPPSAADTWPTGTVTEGETAPDFSTRETYTNDRYAYTIEYPMGWVVDATDPTAVTIGSNVGALVVEVMEDVPSSLTVSDIVPVFIEGYKESIEEDGGTIEELDRKDETLSNGHDAMMIDLRMEQNATVLQQKILLTVANEIAYVAVIVVSDSVYTAAVEGNMETILLTLSITESTIKTESAGVPV</sequence>
<name>A0A8U0A4N1_9EURY</name>
<dbReference type="PROSITE" id="PS51257">
    <property type="entry name" value="PROKAR_LIPOPROTEIN"/>
    <property type="match status" value="1"/>
</dbReference>
<gene>
    <name evidence="2" type="ORF">MW046_03030</name>
</gene>
<dbReference type="KEGG" id="haad:MW046_03030"/>
<evidence type="ECO:0000313" key="3">
    <source>
        <dbReference type="Proteomes" id="UP000831768"/>
    </source>
</evidence>
<dbReference type="EMBL" id="CP096019">
    <property type="protein sequence ID" value="UPM43428.1"/>
    <property type="molecule type" value="Genomic_DNA"/>
</dbReference>
<dbReference type="AlphaFoldDB" id="A0A8U0A4N1"/>
<dbReference type="Proteomes" id="UP000831768">
    <property type="component" value="Chromosome"/>
</dbReference>
<accession>A0A8U0A4N1</accession>
<evidence type="ECO:0000313" key="2">
    <source>
        <dbReference type="EMBL" id="UPM43428.1"/>
    </source>
</evidence>
<dbReference type="Gene3D" id="3.40.1000.10">
    <property type="entry name" value="Mog1/PsbP, alpha/beta/alpha sandwich"/>
    <property type="match status" value="1"/>
</dbReference>
<protein>
    <submittedName>
        <fullName evidence="2">Uncharacterized protein</fullName>
    </submittedName>
</protein>
<proteinExistence type="predicted"/>
<feature type="region of interest" description="Disordered" evidence="1">
    <location>
        <begin position="29"/>
        <end position="82"/>
    </location>
</feature>